<feature type="non-terminal residue" evidence="1">
    <location>
        <position position="259"/>
    </location>
</feature>
<evidence type="ECO:0008006" key="2">
    <source>
        <dbReference type="Google" id="ProtNLM"/>
    </source>
</evidence>
<name>A0A0F8X2Z8_9ZZZZ</name>
<accession>A0A0F8X2Z8</accession>
<proteinExistence type="predicted"/>
<sequence>MVRIRNYFLFILFLSIFLFVGMVLRAQDSRNGYWFPPYDTLRIFVIYAEMVNDPDDPKWIQGWVPGSLPPDPGFLFDHSLLPGEGPRGVITKYYHQASFGRYVVLGDHYPEMVSIDFSEVRGRGVEQVLKKVADTQEDDIISQHGYSVNKGDFDFISTSKMGSPKTIEPDSLIDIVMVIWRVNSRMTTNLSAGFCSTGKKMQRMKDMKGMNSYSSFVNKDYKRYTIIRHEFSHLLLGGNNFHTGGAGAGTKTFMSDVGG</sequence>
<evidence type="ECO:0000313" key="1">
    <source>
        <dbReference type="EMBL" id="KKK63298.1"/>
    </source>
</evidence>
<dbReference type="AlphaFoldDB" id="A0A0F8X2Z8"/>
<gene>
    <name evidence="1" type="ORF">LCGC14_2995700</name>
</gene>
<protein>
    <recommendedName>
        <fullName evidence="2">Peptidase M6-like domain-containing protein</fullName>
    </recommendedName>
</protein>
<comment type="caution">
    <text evidence="1">The sequence shown here is derived from an EMBL/GenBank/DDBJ whole genome shotgun (WGS) entry which is preliminary data.</text>
</comment>
<dbReference type="EMBL" id="LAZR01061581">
    <property type="protein sequence ID" value="KKK63298.1"/>
    <property type="molecule type" value="Genomic_DNA"/>
</dbReference>
<organism evidence="1">
    <name type="scientific">marine sediment metagenome</name>
    <dbReference type="NCBI Taxonomy" id="412755"/>
    <lineage>
        <taxon>unclassified sequences</taxon>
        <taxon>metagenomes</taxon>
        <taxon>ecological metagenomes</taxon>
    </lineage>
</organism>
<reference evidence="1" key="1">
    <citation type="journal article" date="2015" name="Nature">
        <title>Complex archaea that bridge the gap between prokaryotes and eukaryotes.</title>
        <authorList>
            <person name="Spang A."/>
            <person name="Saw J.H."/>
            <person name="Jorgensen S.L."/>
            <person name="Zaremba-Niedzwiedzka K."/>
            <person name="Martijn J."/>
            <person name="Lind A.E."/>
            <person name="van Eijk R."/>
            <person name="Schleper C."/>
            <person name="Guy L."/>
            <person name="Ettema T.J."/>
        </authorList>
    </citation>
    <scope>NUCLEOTIDE SEQUENCE</scope>
</reference>